<evidence type="ECO:0000313" key="2">
    <source>
        <dbReference type="Proteomes" id="UP001243375"/>
    </source>
</evidence>
<protein>
    <submittedName>
        <fullName evidence="1">Uncharacterized protein</fullName>
    </submittedName>
</protein>
<dbReference type="EMBL" id="JASBWU010000009">
    <property type="protein sequence ID" value="KAJ9119034.1"/>
    <property type="molecule type" value="Genomic_DNA"/>
</dbReference>
<reference evidence="1" key="1">
    <citation type="submission" date="2023-04" db="EMBL/GenBank/DDBJ databases">
        <title>Draft Genome sequencing of Naganishia species isolated from polar environments using Oxford Nanopore Technology.</title>
        <authorList>
            <person name="Leo P."/>
            <person name="Venkateswaran K."/>
        </authorList>
    </citation>
    <scope>NUCLEOTIDE SEQUENCE</scope>
    <source>
        <strain evidence="1">MNA-CCFEE 5425</strain>
    </source>
</reference>
<name>A0ACC2X4T5_9TREE</name>
<dbReference type="Proteomes" id="UP001243375">
    <property type="component" value="Unassembled WGS sequence"/>
</dbReference>
<keyword evidence="2" id="KW-1185">Reference proteome</keyword>
<proteinExistence type="predicted"/>
<organism evidence="1 2">
    <name type="scientific">Naganishia vaughanmartiniae</name>
    <dbReference type="NCBI Taxonomy" id="1424756"/>
    <lineage>
        <taxon>Eukaryota</taxon>
        <taxon>Fungi</taxon>
        <taxon>Dikarya</taxon>
        <taxon>Basidiomycota</taxon>
        <taxon>Agaricomycotina</taxon>
        <taxon>Tremellomycetes</taxon>
        <taxon>Filobasidiales</taxon>
        <taxon>Filobasidiaceae</taxon>
        <taxon>Naganishia</taxon>
    </lineage>
</organism>
<comment type="caution">
    <text evidence="1">The sequence shown here is derived from an EMBL/GenBank/DDBJ whole genome shotgun (WGS) entry which is preliminary data.</text>
</comment>
<sequence>MTKTYSQSSNSSWASILTERPVKHRKSIYNEKAIGHDRASTFGRITRSLLPCLRTDRPDSTVEGPRIPSMSSQSLSETSTMRTTLLTESPTIASDCGSSFTAKPTDISKHDPASEALENQITEYVVTDWVKDESRRYDTDECITVSLHGVPKLVDDKQTFSRLSFVADYRCNAEISNGEWDSQQYWEIYAYGISEDLGVTQGRWQLDCSKNHTTEKVVIRLGNEKQSVTDRLTKRVNRMLHVGRHVPSAKKIIAEEGVTDGSPVDTKNIVFVVLVALRSLINTLSKKNKESIIASCKTIGMHWVTDEGLTELQAKLECKVKELMEKSKSTP</sequence>
<evidence type="ECO:0000313" key="1">
    <source>
        <dbReference type="EMBL" id="KAJ9119034.1"/>
    </source>
</evidence>
<gene>
    <name evidence="1" type="ORF">QFC22_003524</name>
</gene>
<accession>A0ACC2X4T5</accession>